<evidence type="ECO:0000259" key="1">
    <source>
        <dbReference type="Pfam" id="PF00620"/>
    </source>
</evidence>
<dbReference type="GO" id="GO:0007165">
    <property type="term" value="P:signal transduction"/>
    <property type="evidence" value="ECO:0007669"/>
    <property type="project" value="InterPro"/>
</dbReference>
<dbReference type="SUPFAM" id="SSF48350">
    <property type="entry name" value="GTPase activation domain, GAP"/>
    <property type="match status" value="1"/>
</dbReference>
<proteinExistence type="predicted"/>
<evidence type="ECO:0000313" key="3">
    <source>
        <dbReference type="Proteomes" id="UP001329430"/>
    </source>
</evidence>
<evidence type="ECO:0000313" key="2">
    <source>
        <dbReference type="EMBL" id="KAK5644687.1"/>
    </source>
</evidence>
<gene>
    <name evidence="2" type="ORF">RI129_005987</name>
</gene>
<dbReference type="InterPro" id="IPR008936">
    <property type="entry name" value="Rho_GTPase_activation_prot"/>
</dbReference>
<name>A0AAN7ZHX4_9COLE</name>
<dbReference type="InterPro" id="IPR000198">
    <property type="entry name" value="RhoGAP_dom"/>
</dbReference>
<protein>
    <recommendedName>
        <fullName evidence="1">Rho-GAP domain-containing protein</fullName>
    </recommendedName>
</protein>
<dbReference type="Gene3D" id="1.10.555.10">
    <property type="entry name" value="Rho GTPase activation protein"/>
    <property type="match status" value="1"/>
</dbReference>
<comment type="caution">
    <text evidence="2">The sequence shown here is derived from an EMBL/GenBank/DDBJ whole genome shotgun (WGS) entry which is preliminary data.</text>
</comment>
<sequence>MGNQIDRILSKQIISEKSLTAVQELVGFLKRHLHRRNIFQGAVDENRIRKIILELQRGGTGLSNLLRQGWVVESAAALQRFLRNLKKPLVPPHIQALALDENPGIAPEVVAQDVLGLVKQDVKGRQYHLVSSVLDFLYWVLKETPTDELTGCNVPITMIPVFFNIQTNDPIHWRRIATVFVEIIRMAPSELNLLTEENLNEDNLFLIPNANLLRRVSVNQLLLLHLIQVDQHFIHNFRQPGYQRELRTCYI</sequence>
<dbReference type="AlphaFoldDB" id="A0AAN7ZHX4"/>
<organism evidence="2 3">
    <name type="scientific">Pyrocoelia pectoralis</name>
    <dbReference type="NCBI Taxonomy" id="417401"/>
    <lineage>
        <taxon>Eukaryota</taxon>
        <taxon>Metazoa</taxon>
        <taxon>Ecdysozoa</taxon>
        <taxon>Arthropoda</taxon>
        <taxon>Hexapoda</taxon>
        <taxon>Insecta</taxon>
        <taxon>Pterygota</taxon>
        <taxon>Neoptera</taxon>
        <taxon>Endopterygota</taxon>
        <taxon>Coleoptera</taxon>
        <taxon>Polyphaga</taxon>
        <taxon>Elateriformia</taxon>
        <taxon>Elateroidea</taxon>
        <taxon>Lampyridae</taxon>
        <taxon>Lampyrinae</taxon>
        <taxon>Pyrocoelia</taxon>
    </lineage>
</organism>
<reference evidence="2 3" key="1">
    <citation type="journal article" date="2024" name="Insects">
        <title>An Improved Chromosome-Level Genome Assembly of the Firefly Pyrocoelia pectoralis.</title>
        <authorList>
            <person name="Fu X."/>
            <person name="Meyer-Rochow V.B."/>
            <person name="Ballantyne L."/>
            <person name="Zhu X."/>
        </authorList>
    </citation>
    <scope>NUCLEOTIDE SEQUENCE [LARGE SCALE GENOMIC DNA]</scope>
    <source>
        <strain evidence="2">XCY_ONT2</strain>
    </source>
</reference>
<accession>A0AAN7ZHX4</accession>
<feature type="domain" description="Rho-GAP" evidence="1">
    <location>
        <begin position="22"/>
        <end position="165"/>
    </location>
</feature>
<keyword evidence="3" id="KW-1185">Reference proteome</keyword>
<dbReference type="Proteomes" id="UP001329430">
    <property type="component" value="Chromosome 4"/>
</dbReference>
<dbReference type="EMBL" id="JAVRBK010000004">
    <property type="protein sequence ID" value="KAK5644687.1"/>
    <property type="molecule type" value="Genomic_DNA"/>
</dbReference>
<dbReference type="Pfam" id="PF00620">
    <property type="entry name" value="RhoGAP"/>
    <property type="match status" value="1"/>
</dbReference>